<organism evidence="3 4">
    <name type="scientific">Acinetobacter tandoii</name>
    <dbReference type="NCBI Taxonomy" id="202954"/>
    <lineage>
        <taxon>Bacteria</taxon>
        <taxon>Pseudomonadati</taxon>
        <taxon>Pseudomonadota</taxon>
        <taxon>Gammaproteobacteria</taxon>
        <taxon>Moraxellales</taxon>
        <taxon>Moraxellaceae</taxon>
        <taxon>Acinetobacter</taxon>
    </lineage>
</organism>
<dbReference type="SUPFAM" id="SSF54427">
    <property type="entry name" value="NTF2-like"/>
    <property type="match status" value="1"/>
</dbReference>
<dbReference type="PRINTS" id="PR00111">
    <property type="entry name" value="ABHYDROLASE"/>
</dbReference>
<accession>A0A5N4WJI3</accession>
<dbReference type="RefSeq" id="WP_104441417.1">
    <property type="nucleotide sequence ID" value="NZ_VXLD01000003.1"/>
</dbReference>
<dbReference type="Pfam" id="PF00561">
    <property type="entry name" value="Abhydrolase_1"/>
    <property type="match status" value="1"/>
</dbReference>
<dbReference type="Gene3D" id="3.40.50.1820">
    <property type="entry name" value="alpha/beta hydrolase"/>
    <property type="match status" value="1"/>
</dbReference>
<reference evidence="3 4" key="1">
    <citation type="submission" date="2019-09" db="EMBL/GenBank/DDBJ databases">
        <title>Draft genome sequence of Acinetobacter tandoii W4-4-4 isolated from environmental water sample.</title>
        <authorList>
            <person name="Wee S.K."/>
            <person name="Yan B."/>
            <person name="Mustaffa S.B."/>
            <person name="Yap E.P.H."/>
        </authorList>
    </citation>
    <scope>NUCLEOTIDE SEQUENCE [LARGE SCALE GENOMIC DNA]</scope>
    <source>
        <strain evidence="3 4">W4-4-4</strain>
    </source>
</reference>
<dbReference type="GO" id="GO:0016787">
    <property type="term" value="F:hydrolase activity"/>
    <property type="evidence" value="ECO:0007669"/>
    <property type="project" value="UniProtKB-KW"/>
</dbReference>
<dbReference type="InterPro" id="IPR050266">
    <property type="entry name" value="AB_hydrolase_sf"/>
</dbReference>
<gene>
    <name evidence="3" type="ORF">F4W09_06435</name>
</gene>
<comment type="caution">
    <text evidence="3">The sequence shown here is derived from an EMBL/GenBank/DDBJ whole genome shotgun (WGS) entry which is preliminary data.</text>
</comment>
<evidence type="ECO:0000259" key="1">
    <source>
        <dbReference type="Pfam" id="PF00561"/>
    </source>
</evidence>
<evidence type="ECO:0000313" key="3">
    <source>
        <dbReference type="EMBL" id="KAB1856622.1"/>
    </source>
</evidence>
<evidence type="ECO:0000313" key="4">
    <source>
        <dbReference type="Proteomes" id="UP000325788"/>
    </source>
</evidence>
<feature type="domain" description="AB hydrolase-1" evidence="1">
    <location>
        <begin position="164"/>
        <end position="393"/>
    </location>
</feature>
<dbReference type="InterPro" id="IPR000073">
    <property type="entry name" value="AB_hydrolase_1"/>
</dbReference>
<feature type="domain" description="SnoaL-like" evidence="2">
    <location>
        <begin position="17"/>
        <end position="124"/>
    </location>
</feature>
<sequence>MNTFINLENSSVEIDIVRQYLSAFSQNDIQKALECIHPQAIWHIDGDPIVKTVGIIQGHIAIKKWLEDFPKAFQPLQFSMNKLISAGNTVLVIGRFRHLVLKTQTTVDSDYIIQFTIKENKIIHYQIFEDSLLLSEVHRDSSHSRRVMINGITYEWDDIGDGSPIIFLHGLFLDRTFWTHITQNLPQNRCISFDMPGHAKSGWRDQLDLDGIAEDIAIWMKEYCIEKATLVGHSQGAMIAMRIAAQHSEMVENLVLVNSSARKEYNDRISIWVEREKILLSNPSKRLEIFKDIQKLKLTPQWLENHSNEATQELTRMMDHDPSNLAKAMKSAVIDRSDITENLSKITAKTIVLSGELDKATPPELGEEIAKLIPNAQHILLADVAHSIPLESPQALLDVMHNLFENPTI</sequence>
<dbReference type="Proteomes" id="UP000325788">
    <property type="component" value="Unassembled WGS sequence"/>
</dbReference>
<proteinExistence type="predicted"/>
<keyword evidence="3" id="KW-0378">Hydrolase</keyword>
<dbReference type="PANTHER" id="PTHR43798">
    <property type="entry name" value="MONOACYLGLYCEROL LIPASE"/>
    <property type="match status" value="1"/>
</dbReference>
<dbReference type="InterPro" id="IPR029058">
    <property type="entry name" value="AB_hydrolase_fold"/>
</dbReference>
<dbReference type="Gene3D" id="3.10.450.50">
    <property type="match status" value="1"/>
</dbReference>
<dbReference type="InterPro" id="IPR032710">
    <property type="entry name" value="NTF2-like_dom_sf"/>
</dbReference>
<dbReference type="Pfam" id="PF12680">
    <property type="entry name" value="SnoaL_2"/>
    <property type="match status" value="1"/>
</dbReference>
<evidence type="ECO:0000259" key="2">
    <source>
        <dbReference type="Pfam" id="PF12680"/>
    </source>
</evidence>
<dbReference type="SUPFAM" id="SSF53474">
    <property type="entry name" value="alpha/beta-Hydrolases"/>
    <property type="match status" value="1"/>
</dbReference>
<dbReference type="InterPro" id="IPR037401">
    <property type="entry name" value="SnoaL-like"/>
</dbReference>
<protein>
    <submittedName>
        <fullName evidence="3">Alpha/beta fold hydrolase</fullName>
    </submittedName>
</protein>
<name>A0A5N4WJI3_9GAMM</name>
<dbReference type="AlphaFoldDB" id="A0A5N4WJI3"/>
<dbReference type="EMBL" id="VXLD01000003">
    <property type="protein sequence ID" value="KAB1856622.1"/>
    <property type="molecule type" value="Genomic_DNA"/>
</dbReference>